<dbReference type="InterPro" id="IPR002110">
    <property type="entry name" value="Ankyrin_rpt"/>
</dbReference>
<dbReference type="InterPro" id="IPR053137">
    <property type="entry name" value="NLR-like"/>
</dbReference>
<accession>A0A1L7XJW1</accession>
<name>A0A1L7XJW1_9HELO</name>
<keyword evidence="3" id="KW-0812">Transmembrane</keyword>
<feature type="repeat" description="ANK" evidence="2">
    <location>
        <begin position="1047"/>
        <end position="1075"/>
    </location>
</feature>
<dbReference type="Pfam" id="PF24883">
    <property type="entry name" value="NPHP3_N"/>
    <property type="match status" value="1"/>
</dbReference>
<feature type="domain" description="GPI inositol-deacylase winged helix" evidence="5">
    <location>
        <begin position="700"/>
        <end position="775"/>
    </location>
</feature>
<dbReference type="PANTHER" id="PTHR46082:SF11">
    <property type="entry name" value="AAA+ ATPASE DOMAIN-CONTAINING PROTEIN-RELATED"/>
    <property type="match status" value="1"/>
</dbReference>
<keyword evidence="1" id="KW-0677">Repeat</keyword>
<dbReference type="InterPro" id="IPR035994">
    <property type="entry name" value="Nucleoside_phosphorylase_sf"/>
</dbReference>
<dbReference type="SMART" id="SM00248">
    <property type="entry name" value="ANK"/>
    <property type="match status" value="6"/>
</dbReference>
<dbReference type="InterPro" id="IPR056884">
    <property type="entry name" value="NPHP3-like_N"/>
</dbReference>
<dbReference type="Pfam" id="PF12796">
    <property type="entry name" value="Ank_2"/>
    <property type="match status" value="3"/>
</dbReference>
<dbReference type="SUPFAM" id="SSF53167">
    <property type="entry name" value="Purine and uridine phosphorylases"/>
    <property type="match status" value="1"/>
</dbReference>
<organism evidence="7 8">
    <name type="scientific">Phialocephala subalpina</name>
    <dbReference type="NCBI Taxonomy" id="576137"/>
    <lineage>
        <taxon>Eukaryota</taxon>
        <taxon>Fungi</taxon>
        <taxon>Dikarya</taxon>
        <taxon>Ascomycota</taxon>
        <taxon>Pezizomycotina</taxon>
        <taxon>Leotiomycetes</taxon>
        <taxon>Helotiales</taxon>
        <taxon>Mollisiaceae</taxon>
        <taxon>Phialocephala</taxon>
        <taxon>Phialocephala fortinii species complex</taxon>
    </lineage>
</organism>
<evidence type="ECO:0000259" key="4">
    <source>
        <dbReference type="Pfam" id="PF01048"/>
    </source>
</evidence>
<evidence type="ECO:0000313" key="7">
    <source>
        <dbReference type="EMBL" id="CZR65340.1"/>
    </source>
</evidence>
<dbReference type="InterPro" id="IPR036770">
    <property type="entry name" value="Ankyrin_rpt-contain_sf"/>
</dbReference>
<sequence length="1075" mass="119051">MAAQTATELRTSDDYTIGWVCALPKEQTAATAMLDEIHADLPTKPPNDTNAYTLGSIGKHNIVIACLPKGKLGTSSAATVAIQMVRTFPSIKIGLMVGIGGGIPHKVRLGDVVVSTPVGQFPGVVQWDFGKAKHHGKFERTGALNNPPTSLLTALTKLETQHEMNGSKMYQYLDDLERNWPNLVPKYIRSTSLNEPFLELDNSYRGRHRWQVIFLTLWETILAFLKFLLGWWAIASVDGEAEQVTSTTVGTAVDGKQSRPRDIRVHYGLIASGNQVIKDAKLRDSLNESLGGNVLCVEMEAAGLMDNFPCVVIRGICDYADSHKNKDWQEHAAAVAAAFGKELLGYVQPSDVDGERPVKDILSEVLDTVSKTEANVETMRSRLDRKEDLEILNWLTDIDYGPQQTDYITRRQAGTGQWLLSSADFKAWMQSNNQTLFCPGIPGAGKTILTSIVVNDLISRFHMNSMTGIAYIYFNFNRQEKQKVGDLLASLLKQLAESLPSLPGSVKDIYTHHETKRTRPSLDEISRVLGSVAAIYSRVFFIIDALDECQASDGCRASFLSELFNLQTRHGANIFATSRFIPEIIDQFKGGVSLEIRASTDDVERYLEGHIMQLPIFVQQNRPLQEEIKKGISEAVDGMFLLAQIYLGLLDDKLTINDIRNTLEVFRKQGRGSGEDQKVQVLAFAYEQAVERINGQKPGLKKLAMKVLLWIACANRQLTASELQHALATKVGKSKLDQGDLPHIGDMVSVCLGLVTIDEESNIIRLVHYTTQEYFRRTRKRWFPKAESEITTICVTYLLFTIFESGFCETDKAFEGRLWSNPLYDYASHNWGHHARAVLAEVEQLRQLVLKLLESEHKVSGCSQAMMASGSYPGYSQRVPEQMTGLHLVAYFGVDKAVQFLISSDSPDPEDSYGRTPLSWAAENGHEAVVKLLLDKGAEPETKDTEYGQTPLSWAAENGHEAVVKLLLDKGAEPETKDTWYGQTPLLWAAGKGHEAVVKLLLDKGAEPESKASSGRTPLSWAAENGHEAVVKLLLDKGAEPETKDTAGRTPLSWAAEKGCEAVVKLLLEKGAKKP</sequence>
<dbReference type="Pfam" id="PF01048">
    <property type="entry name" value="PNP_UDP_1"/>
    <property type="match status" value="1"/>
</dbReference>
<keyword evidence="3" id="KW-0472">Membrane</keyword>
<feature type="repeat" description="ANK" evidence="2">
    <location>
        <begin position="947"/>
        <end position="979"/>
    </location>
</feature>
<evidence type="ECO:0000256" key="3">
    <source>
        <dbReference type="SAM" id="Phobius"/>
    </source>
</evidence>
<dbReference type="InterPro" id="IPR000845">
    <property type="entry name" value="Nucleoside_phosphorylase_d"/>
</dbReference>
<dbReference type="Gene3D" id="1.25.40.20">
    <property type="entry name" value="Ankyrin repeat-containing domain"/>
    <property type="match status" value="3"/>
</dbReference>
<dbReference type="Gene3D" id="3.40.50.300">
    <property type="entry name" value="P-loop containing nucleotide triphosphate hydrolases"/>
    <property type="match status" value="1"/>
</dbReference>
<dbReference type="Proteomes" id="UP000184330">
    <property type="component" value="Unassembled WGS sequence"/>
</dbReference>
<dbReference type="Gene3D" id="3.40.50.1580">
    <property type="entry name" value="Nucleoside phosphorylase domain"/>
    <property type="match status" value="1"/>
</dbReference>
<dbReference type="SUPFAM" id="SSF48403">
    <property type="entry name" value="Ankyrin repeat"/>
    <property type="match status" value="1"/>
</dbReference>
<keyword evidence="2" id="KW-0040">ANK repeat</keyword>
<dbReference type="PRINTS" id="PR01415">
    <property type="entry name" value="ANKYRIN"/>
</dbReference>
<reference evidence="7 8" key="1">
    <citation type="submission" date="2016-03" db="EMBL/GenBank/DDBJ databases">
        <authorList>
            <person name="Ploux O."/>
        </authorList>
    </citation>
    <scope>NUCLEOTIDE SEQUENCE [LARGE SCALE GENOMIC DNA]</scope>
    <source>
        <strain evidence="7 8">UAMH 11012</strain>
    </source>
</reference>
<dbReference type="AlphaFoldDB" id="A0A1L7XJW1"/>
<feature type="repeat" description="ANK" evidence="2">
    <location>
        <begin position="981"/>
        <end position="1013"/>
    </location>
</feature>
<dbReference type="OrthoDB" id="195446at2759"/>
<evidence type="ECO:0000259" key="5">
    <source>
        <dbReference type="Pfam" id="PF22939"/>
    </source>
</evidence>
<proteinExistence type="predicted"/>
<feature type="domain" description="Nucleoside phosphorylase" evidence="4">
    <location>
        <begin position="16"/>
        <end position="132"/>
    </location>
</feature>
<dbReference type="STRING" id="576137.A0A1L7XJW1"/>
<keyword evidence="3" id="KW-1133">Transmembrane helix</keyword>
<evidence type="ECO:0000256" key="2">
    <source>
        <dbReference type="PROSITE-ProRule" id="PRU00023"/>
    </source>
</evidence>
<keyword evidence="8" id="KW-1185">Reference proteome</keyword>
<dbReference type="InterPro" id="IPR027417">
    <property type="entry name" value="P-loop_NTPase"/>
</dbReference>
<dbReference type="InterPro" id="IPR054471">
    <property type="entry name" value="GPIID_WHD"/>
</dbReference>
<dbReference type="Pfam" id="PF22939">
    <property type="entry name" value="WHD_GPIID"/>
    <property type="match status" value="1"/>
</dbReference>
<dbReference type="EMBL" id="FJOG01000030">
    <property type="protein sequence ID" value="CZR65340.1"/>
    <property type="molecule type" value="Genomic_DNA"/>
</dbReference>
<protein>
    <submittedName>
        <fullName evidence="7">Related to nucleoside phosphorylase</fullName>
    </submittedName>
</protein>
<evidence type="ECO:0000256" key="1">
    <source>
        <dbReference type="ARBA" id="ARBA00022737"/>
    </source>
</evidence>
<dbReference type="GO" id="GO:0009116">
    <property type="term" value="P:nucleoside metabolic process"/>
    <property type="evidence" value="ECO:0007669"/>
    <property type="project" value="InterPro"/>
</dbReference>
<dbReference type="GO" id="GO:0003824">
    <property type="term" value="F:catalytic activity"/>
    <property type="evidence" value="ECO:0007669"/>
    <property type="project" value="InterPro"/>
</dbReference>
<feature type="repeat" description="ANK" evidence="2">
    <location>
        <begin position="1014"/>
        <end position="1046"/>
    </location>
</feature>
<dbReference type="SUPFAM" id="SSF52540">
    <property type="entry name" value="P-loop containing nucleoside triphosphate hydrolases"/>
    <property type="match status" value="1"/>
</dbReference>
<gene>
    <name evidence="7" type="ORF">PAC_15240</name>
</gene>
<feature type="repeat" description="ANK" evidence="2">
    <location>
        <begin position="913"/>
        <end position="945"/>
    </location>
</feature>
<dbReference type="PANTHER" id="PTHR46082">
    <property type="entry name" value="ATP/GTP-BINDING PROTEIN-RELATED"/>
    <property type="match status" value="1"/>
</dbReference>
<dbReference type="PROSITE" id="PS50088">
    <property type="entry name" value="ANK_REPEAT"/>
    <property type="match status" value="5"/>
</dbReference>
<feature type="domain" description="Nephrocystin 3-like N-terminal" evidence="6">
    <location>
        <begin position="414"/>
        <end position="579"/>
    </location>
</feature>
<evidence type="ECO:0000259" key="6">
    <source>
        <dbReference type="Pfam" id="PF24883"/>
    </source>
</evidence>
<feature type="transmembrane region" description="Helical" evidence="3">
    <location>
        <begin position="212"/>
        <end position="234"/>
    </location>
</feature>
<evidence type="ECO:0000313" key="8">
    <source>
        <dbReference type="Proteomes" id="UP000184330"/>
    </source>
</evidence>
<dbReference type="PROSITE" id="PS50297">
    <property type="entry name" value="ANK_REP_REGION"/>
    <property type="match status" value="5"/>
</dbReference>